<proteinExistence type="predicted"/>
<reference evidence="2 3" key="1">
    <citation type="submission" date="2020-05" db="EMBL/GenBank/DDBJ databases">
        <title>WGS assembly of Panicum virgatum.</title>
        <authorList>
            <person name="Lovell J.T."/>
            <person name="Jenkins J."/>
            <person name="Shu S."/>
            <person name="Juenger T.E."/>
            <person name="Schmutz J."/>
        </authorList>
    </citation>
    <scope>NUCLEOTIDE SEQUENCE [LARGE SCALE GENOMIC DNA]</scope>
    <source>
        <strain evidence="3">cv. AP13</strain>
    </source>
</reference>
<keyword evidence="1" id="KW-0732">Signal</keyword>
<comment type="caution">
    <text evidence="2">The sequence shown here is derived from an EMBL/GenBank/DDBJ whole genome shotgun (WGS) entry which is preliminary data.</text>
</comment>
<feature type="chain" id="PRO_5035772492" description="Knottin scorpion toxin-like domain-containing protein" evidence="1">
    <location>
        <begin position="19"/>
        <end position="88"/>
    </location>
</feature>
<accession>A0A8T0UKZ9</accession>
<name>A0A8T0UKZ9_PANVG</name>
<dbReference type="AlphaFoldDB" id="A0A8T0UKZ9"/>
<feature type="signal peptide" evidence="1">
    <location>
        <begin position="1"/>
        <end position="18"/>
    </location>
</feature>
<dbReference type="EMBL" id="CM029042">
    <property type="protein sequence ID" value="KAG2621189.1"/>
    <property type="molecule type" value="Genomic_DNA"/>
</dbReference>
<dbReference type="SUPFAM" id="SSF57095">
    <property type="entry name" value="Scorpion toxin-like"/>
    <property type="match status" value="1"/>
</dbReference>
<gene>
    <name evidence="2" type="ORF">PVAP13_3NG189100</name>
</gene>
<sequence length="88" mass="9330">MNLSAVLLLLIVMAACESASFGQSICGEHLSGSFKGICISLIQGDACSAACMNESSDNFDGFCKFFQCWCENKCTFGTEAVASAPIRQ</sequence>
<keyword evidence="3" id="KW-1185">Reference proteome</keyword>
<protein>
    <recommendedName>
        <fullName evidence="4">Knottin scorpion toxin-like domain-containing protein</fullName>
    </recommendedName>
</protein>
<dbReference type="Gene3D" id="3.30.30.10">
    <property type="entry name" value="Knottin, scorpion toxin-like"/>
    <property type="match status" value="1"/>
</dbReference>
<evidence type="ECO:0000313" key="3">
    <source>
        <dbReference type="Proteomes" id="UP000823388"/>
    </source>
</evidence>
<dbReference type="Proteomes" id="UP000823388">
    <property type="component" value="Chromosome 3N"/>
</dbReference>
<evidence type="ECO:0008006" key="4">
    <source>
        <dbReference type="Google" id="ProtNLM"/>
    </source>
</evidence>
<evidence type="ECO:0000256" key="1">
    <source>
        <dbReference type="SAM" id="SignalP"/>
    </source>
</evidence>
<dbReference type="InterPro" id="IPR036574">
    <property type="entry name" value="Scorpion_toxin-like_sf"/>
</dbReference>
<organism evidence="2 3">
    <name type="scientific">Panicum virgatum</name>
    <name type="common">Blackwell switchgrass</name>
    <dbReference type="NCBI Taxonomy" id="38727"/>
    <lineage>
        <taxon>Eukaryota</taxon>
        <taxon>Viridiplantae</taxon>
        <taxon>Streptophyta</taxon>
        <taxon>Embryophyta</taxon>
        <taxon>Tracheophyta</taxon>
        <taxon>Spermatophyta</taxon>
        <taxon>Magnoliopsida</taxon>
        <taxon>Liliopsida</taxon>
        <taxon>Poales</taxon>
        <taxon>Poaceae</taxon>
        <taxon>PACMAD clade</taxon>
        <taxon>Panicoideae</taxon>
        <taxon>Panicodae</taxon>
        <taxon>Paniceae</taxon>
        <taxon>Panicinae</taxon>
        <taxon>Panicum</taxon>
        <taxon>Panicum sect. Hiantes</taxon>
    </lineage>
</organism>
<evidence type="ECO:0000313" key="2">
    <source>
        <dbReference type="EMBL" id="KAG2621189.1"/>
    </source>
</evidence>